<gene>
    <name evidence="1" type="ORF">SLEP1_g58633</name>
</gene>
<name>A0AAV5MQC3_9ROSI</name>
<sequence>MGINIFNWVSDTTTTLGFDLSCKLRMAFLMQFNAACTALTDLKHRPAEIS</sequence>
<protein>
    <submittedName>
        <fullName evidence="1">Uncharacterized protein</fullName>
    </submittedName>
</protein>
<reference evidence="1 2" key="1">
    <citation type="journal article" date="2021" name="Commun. Biol.">
        <title>The genome of Shorea leprosula (Dipterocarpaceae) highlights the ecological relevance of drought in aseasonal tropical rainforests.</title>
        <authorList>
            <person name="Ng K.K.S."/>
            <person name="Kobayashi M.J."/>
            <person name="Fawcett J.A."/>
            <person name="Hatakeyama M."/>
            <person name="Paape T."/>
            <person name="Ng C.H."/>
            <person name="Ang C.C."/>
            <person name="Tnah L.H."/>
            <person name="Lee C.T."/>
            <person name="Nishiyama T."/>
            <person name="Sese J."/>
            <person name="O'Brien M.J."/>
            <person name="Copetti D."/>
            <person name="Mohd Noor M.I."/>
            <person name="Ong R.C."/>
            <person name="Putra M."/>
            <person name="Sireger I.Z."/>
            <person name="Indrioko S."/>
            <person name="Kosugi Y."/>
            <person name="Izuno A."/>
            <person name="Isagi Y."/>
            <person name="Lee S.L."/>
            <person name="Shimizu K.K."/>
        </authorList>
    </citation>
    <scope>NUCLEOTIDE SEQUENCE [LARGE SCALE GENOMIC DNA]</scope>
    <source>
        <strain evidence="1">214</strain>
    </source>
</reference>
<dbReference type="Proteomes" id="UP001054252">
    <property type="component" value="Unassembled WGS sequence"/>
</dbReference>
<dbReference type="AlphaFoldDB" id="A0AAV5MQC3"/>
<proteinExistence type="predicted"/>
<keyword evidence="2" id="KW-1185">Reference proteome</keyword>
<evidence type="ECO:0000313" key="1">
    <source>
        <dbReference type="EMBL" id="GKV52025.1"/>
    </source>
</evidence>
<comment type="caution">
    <text evidence="1">The sequence shown here is derived from an EMBL/GenBank/DDBJ whole genome shotgun (WGS) entry which is preliminary data.</text>
</comment>
<evidence type="ECO:0000313" key="2">
    <source>
        <dbReference type="Proteomes" id="UP001054252"/>
    </source>
</evidence>
<organism evidence="1 2">
    <name type="scientific">Rubroshorea leprosula</name>
    <dbReference type="NCBI Taxonomy" id="152421"/>
    <lineage>
        <taxon>Eukaryota</taxon>
        <taxon>Viridiplantae</taxon>
        <taxon>Streptophyta</taxon>
        <taxon>Embryophyta</taxon>
        <taxon>Tracheophyta</taxon>
        <taxon>Spermatophyta</taxon>
        <taxon>Magnoliopsida</taxon>
        <taxon>eudicotyledons</taxon>
        <taxon>Gunneridae</taxon>
        <taxon>Pentapetalae</taxon>
        <taxon>rosids</taxon>
        <taxon>malvids</taxon>
        <taxon>Malvales</taxon>
        <taxon>Dipterocarpaceae</taxon>
        <taxon>Rubroshorea</taxon>
    </lineage>
</organism>
<dbReference type="EMBL" id="BPVZ01000587">
    <property type="protein sequence ID" value="GKV52025.1"/>
    <property type="molecule type" value="Genomic_DNA"/>
</dbReference>
<accession>A0AAV5MQC3</accession>